<dbReference type="Pfam" id="PF13884">
    <property type="entry name" value="Peptidase_S74"/>
    <property type="match status" value="1"/>
</dbReference>
<sequence length="142" mass="16305">MYKLSKFKVIAAVMAFFSVSFFVFGQHFSDRELKKNVIPVQDALVTLQKLEPKKFEYNTDKYGKLKLPSGKQYGFIAEDVQQVLPDLIRAESRSIMVGKNNYQQATLKTTDLESMVPLLVAAIQEQQKQIDELKQQVEAQRN</sequence>
<gene>
    <name evidence="2" type="ORF">F0145_16570</name>
</gene>
<dbReference type="Proteomes" id="UP000323426">
    <property type="component" value="Unassembled WGS sequence"/>
</dbReference>
<evidence type="ECO:0000313" key="2">
    <source>
        <dbReference type="EMBL" id="KAA5543530.1"/>
    </source>
</evidence>
<reference evidence="2 3" key="1">
    <citation type="submission" date="2019-09" db="EMBL/GenBank/DDBJ databases">
        <title>Genome sequence and assembly of Adhaeribacter sp.</title>
        <authorList>
            <person name="Chhetri G."/>
        </authorList>
    </citation>
    <scope>NUCLEOTIDE SEQUENCE [LARGE SCALE GENOMIC DNA]</scope>
    <source>
        <strain evidence="2 3">DK36</strain>
    </source>
</reference>
<feature type="domain" description="Peptidase S74" evidence="1">
    <location>
        <begin position="29"/>
        <end position="137"/>
    </location>
</feature>
<accession>A0A5M6DAV0</accession>
<dbReference type="EMBL" id="VWSF01000013">
    <property type="protein sequence ID" value="KAA5543530.1"/>
    <property type="molecule type" value="Genomic_DNA"/>
</dbReference>
<name>A0A5M6DAV0_9BACT</name>
<evidence type="ECO:0000313" key="3">
    <source>
        <dbReference type="Proteomes" id="UP000323426"/>
    </source>
</evidence>
<protein>
    <submittedName>
        <fullName evidence="2">Tail fiber domain-containing protein</fullName>
    </submittedName>
</protein>
<comment type="caution">
    <text evidence="2">The sequence shown here is derived from an EMBL/GenBank/DDBJ whole genome shotgun (WGS) entry which is preliminary data.</text>
</comment>
<dbReference type="PROSITE" id="PS51688">
    <property type="entry name" value="ICA"/>
    <property type="match status" value="1"/>
</dbReference>
<dbReference type="InterPro" id="IPR030392">
    <property type="entry name" value="S74_ICA"/>
</dbReference>
<organism evidence="2 3">
    <name type="scientific">Adhaeribacter rhizoryzae</name>
    <dbReference type="NCBI Taxonomy" id="2607907"/>
    <lineage>
        <taxon>Bacteria</taxon>
        <taxon>Pseudomonadati</taxon>
        <taxon>Bacteroidota</taxon>
        <taxon>Cytophagia</taxon>
        <taxon>Cytophagales</taxon>
        <taxon>Hymenobacteraceae</taxon>
        <taxon>Adhaeribacter</taxon>
    </lineage>
</organism>
<keyword evidence="3" id="KW-1185">Reference proteome</keyword>
<dbReference type="AlphaFoldDB" id="A0A5M6DAV0"/>
<evidence type="ECO:0000259" key="1">
    <source>
        <dbReference type="PROSITE" id="PS51688"/>
    </source>
</evidence>
<proteinExistence type="predicted"/>
<dbReference type="RefSeq" id="WP_150089943.1">
    <property type="nucleotide sequence ID" value="NZ_VWSF01000013.1"/>
</dbReference>